<name>A0A5S4FCH7_9PROT</name>
<dbReference type="AlphaFoldDB" id="A0A5S4FCH7"/>
<dbReference type="EMBL" id="SWAD01000005">
    <property type="protein sequence ID" value="TMQ78583.1"/>
    <property type="molecule type" value="Genomic_DNA"/>
</dbReference>
<comment type="caution">
    <text evidence="2">The sequence shown here is derived from an EMBL/GenBank/DDBJ whole genome shotgun (WGS) entry which is preliminary data.</text>
</comment>
<accession>A0A5S4FCH7</accession>
<keyword evidence="3" id="KW-1185">Reference proteome</keyword>
<gene>
    <name evidence="2" type="ORF">ACCUM_1123</name>
</gene>
<dbReference type="Proteomes" id="UP000306324">
    <property type="component" value="Unassembled WGS sequence"/>
</dbReference>
<reference evidence="2 3" key="1">
    <citation type="submission" date="2019-04" db="EMBL/GenBank/DDBJ databases">
        <title>A novel phosphate-accumulating bacterium identified in bioreactor for phosphate removal from wastewater.</title>
        <authorList>
            <person name="Kotlyarov R.Y."/>
            <person name="Beletsky A.V."/>
            <person name="Kallistova A.Y."/>
            <person name="Dorofeev A.G."/>
            <person name="Nikolaev Y.Y."/>
            <person name="Pimenov N.V."/>
            <person name="Ravin N.V."/>
            <person name="Mardanov A.V."/>
        </authorList>
    </citation>
    <scope>NUCLEOTIDE SEQUENCE [LARGE SCALE GENOMIC DNA]</scope>
    <source>
        <strain evidence="2 3">Bin19</strain>
    </source>
</reference>
<evidence type="ECO:0000313" key="2">
    <source>
        <dbReference type="EMBL" id="TMQ78583.1"/>
    </source>
</evidence>
<evidence type="ECO:0000256" key="1">
    <source>
        <dbReference type="SAM" id="MobiDB-lite"/>
    </source>
</evidence>
<protein>
    <submittedName>
        <fullName evidence="2">Uncharacterized protein</fullName>
    </submittedName>
</protein>
<sequence>MEVADAIQESSLPPLAGATAEMSGDAWKGHAPLEHASLYF</sequence>
<proteinExistence type="predicted"/>
<organism evidence="2 3">
    <name type="scientific">Candidatus Accumulibacter phosphatis</name>
    <dbReference type="NCBI Taxonomy" id="327160"/>
    <lineage>
        <taxon>Bacteria</taxon>
        <taxon>Pseudomonadati</taxon>
        <taxon>Pseudomonadota</taxon>
        <taxon>Betaproteobacteria</taxon>
        <taxon>Candidatus Accumulibacter</taxon>
    </lineage>
</organism>
<evidence type="ECO:0000313" key="3">
    <source>
        <dbReference type="Proteomes" id="UP000306324"/>
    </source>
</evidence>
<feature type="region of interest" description="Disordered" evidence="1">
    <location>
        <begin position="1"/>
        <end position="21"/>
    </location>
</feature>